<dbReference type="InterPro" id="IPR001969">
    <property type="entry name" value="Aspartic_peptidase_AS"/>
</dbReference>
<reference evidence="2" key="1">
    <citation type="submission" date="2022-02" db="EMBL/GenBank/DDBJ databases">
        <authorList>
            <person name="Henning P.M."/>
            <person name="McCubbin A.G."/>
            <person name="Shore J.S."/>
        </authorList>
    </citation>
    <scope>NUCLEOTIDE SEQUENCE</scope>
    <source>
        <strain evidence="2">F60SS</strain>
        <tissue evidence="2">Leaves</tissue>
    </source>
</reference>
<evidence type="ECO:0000313" key="3">
    <source>
        <dbReference type="Proteomes" id="UP001141552"/>
    </source>
</evidence>
<keyword evidence="3" id="KW-1185">Reference proteome</keyword>
<dbReference type="OrthoDB" id="2013610at2759"/>
<name>A0A9Q0GB06_9ROSI</name>
<reference evidence="2" key="2">
    <citation type="journal article" date="2023" name="Plants (Basel)">
        <title>Annotation of the Turnera subulata (Passifloraceae) Draft Genome Reveals the S-Locus Evolved after the Divergence of Turneroideae from Passifloroideae in a Stepwise Manner.</title>
        <authorList>
            <person name="Henning P.M."/>
            <person name="Roalson E.H."/>
            <person name="Mir W."/>
            <person name="McCubbin A.G."/>
            <person name="Shore J.S."/>
        </authorList>
    </citation>
    <scope>NUCLEOTIDE SEQUENCE</scope>
    <source>
        <strain evidence="2">F60SS</strain>
    </source>
</reference>
<protein>
    <recommendedName>
        <fullName evidence="4">Retrotransposon gag domain-containing protein</fullName>
    </recommendedName>
</protein>
<feature type="region of interest" description="Disordered" evidence="1">
    <location>
        <begin position="365"/>
        <end position="387"/>
    </location>
</feature>
<evidence type="ECO:0000256" key="1">
    <source>
        <dbReference type="SAM" id="MobiDB-lite"/>
    </source>
</evidence>
<proteinExistence type="predicted"/>
<comment type="caution">
    <text evidence="2">The sequence shown here is derived from an EMBL/GenBank/DDBJ whole genome shotgun (WGS) entry which is preliminary data.</text>
</comment>
<dbReference type="GO" id="GO:0004190">
    <property type="term" value="F:aspartic-type endopeptidase activity"/>
    <property type="evidence" value="ECO:0007669"/>
    <property type="project" value="InterPro"/>
</dbReference>
<dbReference type="GO" id="GO:0006508">
    <property type="term" value="P:proteolysis"/>
    <property type="evidence" value="ECO:0007669"/>
    <property type="project" value="InterPro"/>
</dbReference>
<dbReference type="PROSITE" id="PS00141">
    <property type="entry name" value="ASP_PROTEASE"/>
    <property type="match status" value="1"/>
</dbReference>
<evidence type="ECO:0000313" key="2">
    <source>
        <dbReference type="EMBL" id="KAJ4846889.1"/>
    </source>
</evidence>
<evidence type="ECO:0008006" key="4">
    <source>
        <dbReference type="Google" id="ProtNLM"/>
    </source>
</evidence>
<accession>A0A9Q0GB06</accession>
<gene>
    <name evidence="2" type="ORF">Tsubulata_029476</name>
</gene>
<sequence length="404" mass="44355">MVNNNRIGQMEEQSRLWSKSMTPCPLSKLKSFVSQETILKQLGDLKELFVSVAVKDAPAKQTPGVVDLTAPRYSSNSGSGSGSGQCWWLCLTGKANLWFTGFVKDKGQVTWSVVADALCQQFSDEERDDVLWEIKLLKQTGSEELCPGILILKPTTLVEACKQAKLLEKQLALWRVGGNSIKPITAVTWSKPAAGAMLARTVEQSKSTLFDQRRKARLCFKCGDKFVPGHKCGAKPLNCIEAVDECAKDVVEVVDELAEDEEVLDSDLLHTLANGVGVLKIEGLASDQQLVIMADSGSSHSYVSSETAQKLGIPLVVATPLTVKRAPCRIPFDCMNPHAPFASMFPNPTPPHRYGHKLWHVISRNDQSQKTESLDSQAYPEHQSDHCHPFPQPSAGCFPTCQLH</sequence>
<dbReference type="Proteomes" id="UP001141552">
    <property type="component" value="Unassembled WGS sequence"/>
</dbReference>
<dbReference type="AlphaFoldDB" id="A0A9Q0GB06"/>
<organism evidence="2 3">
    <name type="scientific">Turnera subulata</name>
    <dbReference type="NCBI Taxonomy" id="218843"/>
    <lineage>
        <taxon>Eukaryota</taxon>
        <taxon>Viridiplantae</taxon>
        <taxon>Streptophyta</taxon>
        <taxon>Embryophyta</taxon>
        <taxon>Tracheophyta</taxon>
        <taxon>Spermatophyta</taxon>
        <taxon>Magnoliopsida</taxon>
        <taxon>eudicotyledons</taxon>
        <taxon>Gunneridae</taxon>
        <taxon>Pentapetalae</taxon>
        <taxon>rosids</taxon>
        <taxon>fabids</taxon>
        <taxon>Malpighiales</taxon>
        <taxon>Passifloraceae</taxon>
        <taxon>Turnera</taxon>
    </lineage>
</organism>
<dbReference type="EMBL" id="JAKUCV010001317">
    <property type="protein sequence ID" value="KAJ4846889.1"/>
    <property type="molecule type" value="Genomic_DNA"/>
</dbReference>